<accession>A0A444X6R4</accession>
<organism evidence="1 2">
    <name type="scientific">Arachis hypogaea</name>
    <name type="common">Peanut</name>
    <dbReference type="NCBI Taxonomy" id="3818"/>
    <lineage>
        <taxon>Eukaryota</taxon>
        <taxon>Viridiplantae</taxon>
        <taxon>Streptophyta</taxon>
        <taxon>Embryophyta</taxon>
        <taxon>Tracheophyta</taxon>
        <taxon>Spermatophyta</taxon>
        <taxon>Magnoliopsida</taxon>
        <taxon>eudicotyledons</taxon>
        <taxon>Gunneridae</taxon>
        <taxon>Pentapetalae</taxon>
        <taxon>rosids</taxon>
        <taxon>fabids</taxon>
        <taxon>Fabales</taxon>
        <taxon>Fabaceae</taxon>
        <taxon>Papilionoideae</taxon>
        <taxon>50 kb inversion clade</taxon>
        <taxon>dalbergioids sensu lato</taxon>
        <taxon>Dalbergieae</taxon>
        <taxon>Pterocarpus clade</taxon>
        <taxon>Arachis</taxon>
    </lineage>
</organism>
<name>A0A444X6R4_ARAHY</name>
<dbReference type="STRING" id="3818.A0A444X6R4"/>
<dbReference type="Proteomes" id="UP000289738">
    <property type="component" value="Chromosome B10"/>
</dbReference>
<keyword evidence="2" id="KW-1185">Reference proteome</keyword>
<dbReference type="AlphaFoldDB" id="A0A444X6R4"/>
<gene>
    <name evidence="1" type="ORF">Ahy_B10g104883</name>
</gene>
<reference evidence="1 2" key="1">
    <citation type="submission" date="2019-01" db="EMBL/GenBank/DDBJ databases">
        <title>Sequencing of cultivated peanut Arachis hypogaea provides insights into genome evolution and oil improvement.</title>
        <authorList>
            <person name="Chen X."/>
        </authorList>
    </citation>
    <scope>NUCLEOTIDE SEQUENCE [LARGE SCALE GENOMIC DNA]</scope>
    <source>
        <strain evidence="2">cv. Fuhuasheng</strain>
        <tissue evidence="1">Leaves</tissue>
    </source>
</reference>
<comment type="caution">
    <text evidence="1">The sequence shown here is derived from an EMBL/GenBank/DDBJ whole genome shotgun (WGS) entry which is preliminary data.</text>
</comment>
<proteinExistence type="predicted"/>
<protein>
    <submittedName>
        <fullName evidence="1">Uncharacterized protein</fullName>
    </submittedName>
</protein>
<dbReference type="EMBL" id="SDMP01000020">
    <property type="protein sequence ID" value="RYQ85344.1"/>
    <property type="molecule type" value="Genomic_DNA"/>
</dbReference>
<evidence type="ECO:0000313" key="1">
    <source>
        <dbReference type="EMBL" id="RYQ85344.1"/>
    </source>
</evidence>
<sequence length="336" mass="37260">MQRPSTEELLYPLPRRVLVPYLEVMQAPTQWLFVATQTTSGLVRIRQQVLFAVLSTPTGDGAMLPFIGVGALLSSTGVGAVLSSTGVGAVLSFAVIFSTHAAPRLLLLLSRLNVRSHLRETSLLLPLLPLSRLLLFASSDNTTCSCNPFLLLCILDFKVVRILELSIFIEAYVLVLLGFSTKACTEKSPFEGPFRKNAPSWCYAPFEPEGILRSVIENIGMNAMFVYVMAAEGIKVAHDEGHHITLEKKLILKDSVFDLSLRAQKWSMATLLRGWPLICDLATLFFATLEKHGHRRTSARFYEGAHLFEGHAFLLPRMKSMAIEGNRHAFTRVATD</sequence>
<evidence type="ECO:0000313" key="2">
    <source>
        <dbReference type="Proteomes" id="UP000289738"/>
    </source>
</evidence>